<dbReference type="GO" id="GO:0006351">
    <property type="term" value="P:DNA-templated transcription"/>
    <property type="evidence" value="ECO:0007669"/>
    <property type="project" value="InterPro"/>
</dbReference>
<dbReference type="Pfam" id="PF14144">
    <property type="entry name" value="DOG1"/>
    <property type="match status" value="1"/>
</dbReference>
<evidence type="ECO:0000256" key="1">
    <source>
        <dbReference type="SAM" id="Coils"/>
    </source>
</evidence>
<keyword evidence="4" id="KW-1185">Reference proteome</keyword>
<dbReference type="EMBL" id="CP093346">
    <property type="protein sequence ID" value="WOG98557.1"/>
    <property type="molecule type" value="Genomic_DNA"/>
</dbReference>
<dbReference type="InterPro" id="IPR051886">
    <property type="entry name" value="Seed_Dev/Stress_Resp_Reg"/>
</dbReference>
<dbReference type="PROSITE" id="PS51806">
    <property type="entry name" value="DOG1"/>
    <property type="match status" value="1"/>
</dbReference>
<dbReference type="PANTHER" id="PTHR46354">
    <property type="entry name" value="DOG1 DOMAIN-CONTAINING PROTEIN"/>
    <property type="match status" value="1"/>
</dbReference>
<dbReference type="GO" id="GO:0043565">
    <property type="term" value="F:sequence-specific DNA binding"/>
    <property type="evidence" value="ECO:0007669"/>
    <property type="project" value="InterPro"/>
</dbReference>
<dbReference type="KEGG" id="dcr:108216796"/>
<protein>
    <recommendedName>
        <fullName evidence="2">DOG1 domain-containing protein</fullName>
    </recommendedName>
</protein>
<proteinExistence type="predicted"/>
<dbReference type="Proteomes" id="UP000077755">
    <property type="component" value="Chromosome 4"/>
</dbReference>
<dbReference type="PANTHER" id="PTHR46354:SF4">
    <property type="entry name" value="PROTEIN DOG1-LIKE 3"/>
    <property type="match status" value="1"/>
</dbReference>
<dbReference type="AlphaFoldDB" id="A0AAF0WZ06"/>
<evidence type="ECO:0000313" key="4">
    <source>
        <dbReference type="Proteomes" id="UP000077755"/>
    </source>
</evidence>
<feature type="coiled-coil region" evidence="1">
    <location>
        <begin position="20"/>
        <end position="47"/>
    </location>
</feature>
<evidence type="ECO:0000313" key="3">
    <source>
        <dbReference type="EMBL" id="WOG98557.1"/>
    </source>
</evidence>
<sequence length="290" mass="33141">MATRTEMRADNFNEFFRHWLGEQNQDLRQLVAAAEAYENRRRQLQNCHQNRAGNGHKDNGERVLGQIVEKVVQHYEKYYEIKSRCENQDVLAMLSPSWRSKLEDAFVWIGGWRPSMAFMLLYSKLGLQVEAGLAELMRSVPTGDLADLSQDQIRRVDELQLNTIEEEKRISEKMAKQQQKMADSSMTELSHVVTEMIRNNETRPEEIGFDSARVRPVLKEKEEGLESVLHMADELRLTTLKKVINILSPIQGVHFLIAAAELHLRVHEWGTQRDATAAAAAASSSRNAGN</sequence>
<reference evidence="3" key="1">
    <citation type="journal article" date="2016" name="Nat. Genet.">
        <title>A high-quality carrot genome assembly provides new insights into carotenoid accumulation and asterid genome evolution.</title>
        <authorList>
            <person name="Iorizzo M."/>
            <person name="Ellison S."/>
            <person name="Senalik D."/>
            <person name="Zeng P."/>
            <person name="Satapoomin P."/>
            <person name="Huang J."/>
            <person name="Bowman M."/>
            <person name="Iovene M."/>
            <person name="Sanseverino W."/>
            <person name="Cavagnaro P."/>
            <person name="Yildiz M."/>
            <person name="Macko-Podgorni A."/>
            <person name="Moranska E."/>
            <person name="Grzebelus E."/>
            <person name="Grzebelus D."/>
            <person name="Ashrafi H."/>
            <person name="Zheng Z."/>
            <person name="Cheng S."/>
            <person name="Spooner D."/>
            <person name="Van Deynze A."/>
            <person name="Simon P."/>
        </authorList>
    </citation>
    <scope>NUCLEOTIDE SEQUENCE</scope>
    <source>
        <tissue evidence="3">Leaf</tissue>
    </source>
</reference>
<keyword evidence="1" id="KW-0175">Coiled coil</keyword>
<feature type="domain" description="DOG1" evidence="2">
    <location>
        <begin position="9"/>
        <end position="276"/>
    </location>
</feature>
<gene>
    <name evidence="3" type="ORF">DCAR_0417901</name>
</gene>
<accession>A0AAF0WZ06</accession>
<organism evidence="3 4">
    <name type="scientific">Daucus carota subsp. sativus</name>
    <name type="common">Carrot</name>
    <dbReference type="NCBI Taxonomy" id="79200"/>
    <lineage>
        <taxon>Eukaryota</taxon>
        <taxon>Viridiplantae</taxon>
        <taxon>Streptophyta</taxon>
        <taxon>Embryophyta</taxon>
        <taxon>Tracheophyta</taxon>
        <taxon>Spermatophyta</taxon>
        <taxon>Magnoliopsida</taxon>
        <taxon>eudicotyledons</taxon>
        <taxon>Gunneridae</taxon>
        <taxon>Pentapetalae</taxon>
        <taxon>asterids</taxon>
        <taxon>campanulids</taxon>
        <taxon>Apiales</taxon>
        <taxon>Apiaceae</taxon>
        <taxon>Apioideae</taxon>
        <taxon>Scandiceae</taxon>
        <taxon>Daucinae</taxon>
        <taxon>Daucus</taxon>
        <taxon>Daucus sect. Daucus</taxon>
    </lineage>
</organism>
<name>A0AAF0WZ06_DAUCS</name>
<reference evidence="3" key="2">
    <citation type="submission" date="2022-03" db="EMBL/GenBank/DDBJ databases">
        <title>Draft title - Genomic analysis of global carrot germplasm unveils the trajectory of domestication and the origin of high carotenoid orange carrot.</title>
        <authorList>
            <person name="Iorizzo M."/>
            <person name="Ellison S."/>
            <person name="Senalik D."/>
            <person name="Macko-Podgorni A."/>
            <person name="Grzebelus D."/>
            <person name="Bostan H."/>
            <person name="Rolling W."/>
            <person name="Curaba J."/>
            <person name="Simon P."/>
        </authorList>
    </citation>
    <scope>NUCLEOTIDE SEQUENCE</scope>
    <source>
        <tissue evidence="3">Leaf</tissue>
    </source>
</reference>
<evidence type="ECO:0000259" key="2">
    <source>
        <dbReference type="PROSITE" id="PS51806"/>
    </source>
</evidence>
<dbReference type="InterPro" id="IPR025422">
    <property type="entry name" value="TGA_domain"/>
</dbReference>